<sequence>MDANTYIQLVSDQQQSQNIPKNHQSLNVINQCVQNNIVNYLNSMAGISQY</sequence>
<accession>A0A8S1SCF5</accession>
<name>A0A8S1SCF5_9CILI</name>
<dbReference type="EMBL" id="CAJJDO010000006">
    <property type="protein sequence ID" value="CAD8137628.1"/>
    <property type="molecule type" value="Genomic_DNA"/>
</dbReference>
<keyword evidence="2" id="KW-1185">Reference proteome</keyword>
<organism evidence="1 2">
    <name type="scientific">Paramecium pentaurelia</name>
    <dbReference type="NCBI Taxonomy" id="43138"/>
    <lineage>
        <taxon>Eukaryota</taxon>
        <taxon>Sar</taxon>
        <taxon>Alveolata</taxon>
        <taxon>Ciliophora</taxon>
        <taxon>Intramacronucleata</taxon>
        <taxon>Oligohymenophorea</taxon>
        <taxon>Peniculida</taxon>
        <taxon>Parameciidae</taxon>
        <taxon>Paramecium</taxon>
    </lineage>
</organism>
<gene>
    <name evidence="1" type="ORF">PPENT_87.1.T0060187</name>
</gene>
<dbReference type="Proteomes" id="UP000689195">
    <property type="component" value="Unassembled WGS sequence"/>
</dbReference>
<dbReference type="AlphaFoldDB" id="A0A8S1SCF5"/>
<comment type="caution">
    <text evidence="1">The sequence shown here is derived from an EMBL/GenBank/DDBJ whole genome shotgun (WGS) entry which is preliminary data.</text>
</comment>
<evidence type="ECO:0000313" key="1">
    <source>
        <dbReference type="EMBL" id="CAD8137628.1"/>
    </source>
</evidence>
<proteinExistence type="predicted"/>
<protein>
    <submittedName>
        <fullName evidence="1">Uncharacterized protein</fullName>
    </submittedName>
</protein>
<reference evidence="1" key="1">
    <citation type="submission" date="2021-01" db="EMBL/GenBank/DDBJ databases">
        <authorList>
            <consortium name="Genoscope - CEA"/>
            <person name="William W."/>
        </authorList>
    </citation>
    <scope>NUCLEOTIDE SEQUENCE</scope>
</reference>
<evidence type="ECO:0000313" key="2">
    <source>
        <dbReference type="Proteomes" id="UP000689195"/>
    </source>
</evidence>